<dbReference type="InterPro" id="IPR027005">
    <property type="entry name" value="PMT-like"/>
</dbReference>
<organism evidence="13 14">
    <name type="scientific">Leekyejoonella antrihumi</name>
    <dbReference type="NCBI Taxonomy" id="1660198"/>
    <lineage>
        <taxon>Bacteria</taxon>
        <taxon>Bacillati</taxon>
        <taxon>Actinomycetota</taxon>
        <taxon>Actinomycetes</taxon>
        <taxon>Micrococcales</taxon>
        <taxon>Dermacoccaceae</taxon>
        <taxon>Leekyejoonella</taxon>
    </lineage>
</organism>
<dbReference type="InterPro" id="IPR003342">
    <property type="entry name" value="ArnT-like_N"/>
</dbReference>
<dbReference type="Pfam" id="PF16192">
    <property type="entry name" value="PMT_4TMC"/>
    <property type="match status" value="1"/>
</dbReference>
<evidence type="ECO:0000256" key="10">
    <source>
        <dbReference type="RuleBase" id="RU367007"/>
    </source>
</evidence>
<comment type="subcellular location">
    <subcellularLocation>
        <location evidence="10">Cell membrane</location>
    </subcellularLocation>
    <subcellularLocation>
        <location evidence="1">Endomembrane system</location>
        <topology evidence="1">Multi-pass membrane protein</topology>
    </subcellularLocation>
</comment>
<comment type="function">
    <text evidence="10">Protein O-mannosyltransferase that catalyzes the transfer of a single mannose residue from a polyprenol phospho-mannosyl lipidic donor to the hydroxyl group of selected serine and threonine residues in acceptor proteins.</text>
</comment>
<proteinExistence type="inferred from homology"/>
<accession>A0A563E8K7</accession>
<dbReference type="AlphaFoldDB" id="A0A563E8K7"/>
<evidence type="ECO:0000256" key="1">
    <source>
        <dbReference type="ARBA" id="ARBA00004127"/>
    </source>
</evidence>
<dbReference type="EMBL" id="VCQV01000002">
    <property type="protein sequence ID" value="TWP38649.1"/>
    <property type="molecule type" value="Genomic_DNA"/>
</dbReference>
<dbReference type="PANTHER" id="PTHR10050:SF46">
    <property type="entry name" value="PROTEIN O-MANNOSYL-TRANSFERASE 2"/>
    <property type="match status" value="1"/>
</dbReference>
<evidence type="ECO:0000256" key="2">
    <source>
        <dbReference type="ARBA" id="ARBA00004922"/>
    </source>
</evidence>
<protein>
    <recommendedName>
        <fullName evidence="9 10">Polyprenol-phosphate-mannose--protein mannosyltransferase</fullName>
        <ecNumber evidence="10">2.4.1.-</ecNumber>
    </recommendedName>
</protein>
<name>A0A563E8K7_9MICO</name>
<evidence type="ECO:0000259" key="11">
    <source>
        <dbReference type="Pfam" id="PF02366"/>
    </source>
</evidence>
<dbReference type="RefSeq" id="WP_146315052.1">
    <property type="nucleotide sequence ID" value="NZ_VCQV01000002.1"/>
</dbReference>
<feature type="domain" description="ArnT-like N-terminal" evidence="11">
    <location>
        <begin position="47"/>
        <end position="276"/>
    </location>
</feature>
<gene>
    <name evidence="13" type="ORF">FGL98_02380</name>
</gene>
<evidence type="ECO:0000256" key="7">
    <source>
        <dbReference type="ARBA" id="ARBA00022989"/>
    </source>
</evidence>
<evidence type="ECO:0000256" key="9">
    <source>
        <dbReference type="ARBA" id="ARBA00093617"/>
    </source>
</evidence>
<keyword evidence="14" id="KW-1185">Reference proteome</keyword>
<comment type="pathway">
    <text evidence="2 10">Protein modification; protein glycosylation.</text>
</comment>
<dbReference type="PANTHER" id="PTHR10050">
    <property type="entry name" value="DOLICHYL-PHOSPHATE-MANNOSE--PROTEIN MANNOSYLTRANSFERASE"/>
    <property type="match status" value="1"/>
</dbReference>
<dbReference type="OrthoDB" id="9776737at2"/>
<keyword evidence="4 10" id="KW-0328">Glycosyltransferase</keyword>
<evidence type="ECO:0000259" key="12">
    <source>
        <dbReference type="Pfam" id="PF16192"/>
    </source>
</evidence>
<evidence type="ECO:0000256" key="6">
    <source>
        <dbReference type="ARBA" id="ARBA00022692"/>
    </source>
</evidence>
<feature type="transmembrane region" description="Helical" evidence="10">
    <location>
        <begin position="507"/>
        <end position="530"/>
    </location>
</feature>
<dbReference type="GO" id="GO:0012505">
    <property type="term" value="C:endomembrane system"/>
    <property type="evidence" value="ECO:0007669"/>
    <property type="project" value="UniProtKB-SubCell"/>
</dbReference>
<dbReference type="Proteomes" id="UP000320244">
    <property type="component" value="Unassembled WGS sequence"/>
</dbReference>
<dbReference type="GO" id="GO:0004169">
    <property type="term" value="F:dolichyl-phosphate-mannose-protein mannosyltransferase activity"/>
    <property type="evidence" value="ECO:0007669"/>
    <property type="project" value="UniProtKB-UniRule"/>
</dbReference>
<reference evidence="13 14" key="2">
    <citation type="submission" date="2019-08" db="EMBL/GenBank/DDBJ databases">
        <title>Jejuicoccus antrihumi gen. nov., sp. nov., a new member of the family Dermacoccaceae isolated from a cave.</title>
        <authorList>
            <person name="Schumann P."/>
            <person name="Kim I.S."/>
        </authorList>
    </citation>
    <scope>NUCLEOTIDE SEQUENCE [LARGE SCALE GENOMIC DNA]</scope>
    <source>
        <strain evidence="13 14">C5-26</strain>
    </source>
</reference>
<reference evidence="13 14" key="1">
    <citation type="submission" date="2019-05" db="EMBL/GenBank/DDBJ databases">
        <authorList>
            <person name="Lee S.D."/>
        </authorList>
    </citation>
    <scope>NUCLEOTIDE SEQUENCE [LARGE SCALE GENOMIC DNA]</scope>
    <source>
        <strain evidence="13 14">C5-26</strain>
    </source>
</reference>
<comment type="similarity">
    <text evidence="3 10">Belongs to the glycosyltransferase 39 family.</text>
</comment>
<comment type="caution">
    <text evidence="13">The sequence shown here is derived from an EMBL/GenBank/DDBJ whole genome shotgun (WGS) entry which is preliminary data.</text>
</comment>
<keyword evidence="7 10" id="KW-1133">Transmembrane helix</keyword>
<feature type="transmembrane region" description="Helical" evidence="10">
    <location>
        <begin position="138"/>
        <end position="156"/>
    </location>
</feature>
<feature type="transmembrane region" description="Helical" evidence="10">
    <location>
        <begin position="162"/>
        <end position="178"/>
    </location>
</feature>
<feature type="transmembrane region" description="Helical" evidence="10">
    <location>
        <begin position="302"/>
        <end position="322"/>
    </location>
</feature>
<evidence type="ECO:0000256" key="8">
    <source>
        <dbReference type="ARBA" id="ARBA00023136"/>
    </source>
</evidence>
<feature type="transmembrane region" description="Helical" evidence="10">
    <location>
        <begin position="190"/>
        <end position="208"/>
    </location>
</feature>
<keyword evidence="8 10" id="KW-0472">Membrane</keyword>
<feature type="transmembrane region" description="Helical" evidence="10">
    <location>
        <begin position="450"/>
        <end position="466"/>
    </location>
</feature>
<feature type="transmembrane region" description="Helical" evidence="10">
    <location>
        <begin position="425"/>
        <end position="443"/>
    </location>
</feature>
<feature type="transmembrane region" description="Helical" evidence="10">
    <location>
        <begin position="263"/>
        <end position="281"/>
    </location>
</feature>
<dbReference type="EC" id="2.4.1.-" evidence="10"/>
<dbReference type="GO" id="GO:0005886">
    <property type="term" value="C:plasma membrane"/>
    <property type="evidence" value="ECO:0007669"/>
    <property type="project" value="UniProtKB-SubCell"/>
</dbReference>
<evidence type="ECO:0000256" key="3">
    <source>
        <dbReference type="ARBA" id="ARBA00007222"/>
    </source>
</evidence>
<feature type="domain" description="Protein O-mannosyl-transferase C-terminal four TM" evidence="12">
    <location>
        <begin position="358"/>
        <end position="549"/>
    </location>
</feature>
<evidence type="ECO:0000313" key="14">
    <source>
        <dbReference type="Proteomes" id="UP000320244"/>
    </source>
</evidence>
<feature type="transmembrane region" description="Helical" evidence="10">
    <location>
        <begin position="472"/>
        <end position="495"/>
    </location>
</feature>
<evidence type="ECO:0000256" key="4">
    <source>
        <dbReference type="ARBA" id="ARBA00022676"/>
    </source>
</evidence>
<dbReference type="InterPro" id="IPR032421">
    <property type="entry name" value="PMT_4TMC"/>
</dbReference>
<keyword evidence="5 10" id="KW-0808">Transferase</keyword>
<sequence>MTATLTRSASGAQPGAETSIRSELRHRLLGRPRSAQEKLWAWLGPALVTVIGGVLRFWDLGRPHQLIFDETYYVKQGWSQMLYGYARKPPNAVENPDSLFTMGNFHIYGSQTDFVVHPPGGKWLIGFGEHLFGINSSFGWRFAVAVCGTIAVYLVGRAAWHLFRSALLATLAALLLCVEGEAFVMSRTGILDEMVMFWALAAFVALLADRDRSRRILADKVAVLRSAGTWARHDLAGPWLGIRPWRIVAALCLGADLGTKWSGGYFIVVFGLMTVWWDLGARRAVGARHWIAATFLKDSLQALATIVCLSIGVYIVTWWGWFASSGAYDRTWAKSHPAVLSSGLSPDSSWFGWLPDSMRSLWEYQIQMYQSAANITSTHPYMSNPWGWMLQTRPTSFFYESPTKGHEGCTVAQCSKAITSLGTPSIWWLGTIALVFLLFHWVLRRDWRAGAILGGIAAGWLPWFAYQERTIFTFYTVAFAPYVVLACVFVLGLTLGPAHATPRRRQIGAALVGAFTILTVALFVFFWPIWTAQVIPYSQWQWRMWFPSWV</sequence>
<evidence type="ECO:0000313" key="13">
    <source>
        <dbReference type="EMBL" id="TWP38649.1"/>
    </source>
</evidence>
<keyword evidence="10" id="KW-1003">Cell membrane</keyword>
<feature type="transmembrane region" description="Helical" evidence="10">
    <location>
        <begin position="39"/>
        <end position="58"/>
    </location>
</feature>
<dbReference type="Pfam" id="PF02366">
    <property type="entry name" value="PMT"/>
    <property type="match status" value="1"/>
</dbReference>
<evidence type="ECO:0000256" key="5">
    <source>
        <dbReference type="ARBA" id="ARBA00022679"/>
    </source>
</evidence>
<dbReference type="UniPathway" id="UPA00378"/>
<keyword evidence="6 10" id="KW-0812">Transmembrane</keyword>